<name>A0ABT1YBF6_9BACL</name>
<dbReference type="Gene3D" id="2.102.10.10">
    <property type="entry name" value="Rieske [2Fe-2S] iron-sulphur domain"/>
    <property type="match status" value="1"/>
</dbReference>
<dbReference type="PROSITE" id="PS51296">
    <property type="entry name" value="RIESKE"/>
    <property type="match status" value="1"/>
</dbReference>
<keyword evidence="2" id="KW-0479">Metal-binding</keyword>
<evidence type="ECO:0000256" key="2">
    <source>
        <dbReference type="ARBA" id="ARBA00022723"/>
    </source>
</evidence>
<dbReference type="EMBL" id="JANQBD010000002">
    <property type="protein sequence ID" value="MCR8630513.1"/>
    <property type="molecule type" value="Genomic_DNA"/>
</dbReference>
<keyword evidence="4" id="KW-0411">Iron-sulfur</keyword>
<evidence type="ECO:0000256" key="4">
    <source>
        <dbReference type="ARBA" id="ARBA00023014"/>
    </source>
</evidence>
<evidence type="ECO:0000256" key="1">
    <source>
        <dbReference type="ARBA" id="ARBA00022714"/>
    </source>
</evidence>
<dbReference type="RefSeq" id="WP_258212120.1">
    <property type="nucleotide sequence ID" value="NZ_JANQBD010000002.1"/>
</dbReference>
<comment type="caution">
    <text evidence="6">The sequence shown here is derived from an EMBL/GenBank/DDBJ whole genome shotgun (WGS) entry which is preliminary data.</text>
</comment>
<feature type="domain" description="Rieske" evidence="5">
    <location>
        <begin position="1"/>
        <end position="87"/>
    </location>
</feature>
<protein>
    <submittedName>
        <fullName evidence="6">Rieske 2Fe-2S domain-containing protein</fullName>
    </submittedName>
</protein>
<dbReference type="Proteomes" id="UP001300012">
    <property type="component" value="Unassembled WGS sequence"/>
</dbReference>
<keyword evidence="7" id="KW-1185">Reference proteome</keyword>
<keyword evidence="3" id="KW-0408">Iron</keyword>
<proteinExistence type="predicted"/>
<evidence type="ECO:0000313" key="6">
    <source>
        <dbReference type="EMBL" id="MCR8630513.1"/>
    </source>
</evidence>
<dbReference type="InterPro" id="IPR036922">
    <property type="entry name" value="Rieske_2Fe-2S_sf"/>
</dbReference>
<dbReference type="SUPFAM" id="SSF50022">
    <property type="entry name" value="ISP domain"/>
    <property type="match status" value="1"/>
</dbReference>
<keyword evidence="1" id="KW-0001">2Fe-2S</keyword>
<dbReference type="Pfam" id="PF00355">
    <property type="entry name" value="Rieske"/>
    <property type="match status" value="1"/>
</dbReference>
<gene>
    <name evidence="6" type="ORF">NV381_04760</name>
</gene>
<accession>A0ABT1YBF6</accession>
<dbReference type="InterPro" id="IPR017941">
    <property type="entry name" value="Rieske_2Fe-2S"/>
</dbReference>
<evidence type="ECO:0000256" key="3">
    <source>
        <dbReference type="ARBA" id="ARBA00023004"/>
    </source>
</evidence>
<reference evidence="6 7" key="1">
    <citation type="submission" date="2022-08" db="EMBL/GenBank/DDBJ databases">
        <title>Paenibacillus endoradicis sp. nov., Paenibacillus radicibacter sp. nov and Paenibacillus pararadicis sp. nov., three cold-adapted plant growth-promoting bacteria isolated from root of Larix gmelinii in Great Khingan.</title>
        <authorList>
            <person name="Xue H."/>
        </authorList>
    </citation>
    <scope>NUCLEOTIDE SEQUENCE [LARGE SCALE GENOMIC DNA]</scope>
    <source>
        <strain evidence="6 7">N5-1-1-5</strain>
    </source>
</reference>
<organism evidence="6 7">
    <name type="scientific">Paenibacillus radicis</name>
    <name type="common">ex Xue et al. 2023</name>
    <dbReference type="NCBI Taxonomy" id="2972489"/>
    <lineage>
        <taxon>Bacteria</taxon>
        <taxon>Bacillati</taxon>
        <taxon>Bacillota</taxon>
        <taxon>Bacilli</taxon>
        <taxon>Bacillales</taxon>
        <taxon>Paenibacillaceae</taxon>
        <taxon>Paenibacillus</taxon>
    </lineage>
</organism>
<evidence type="ECO:0000313" key="7">
    <source>
        <dbReference type="Proteomes" id="UP001300012"/>
    </source>
</evidence>
<evidence type="ECO:0000259" key="5">
    <source>
        <dbReference type="PROSITE" id="PS51296"/>
    </source>
</evidence>
<sequence>MKEVTIGLEKDWTDLPKEIHLLKDRNTYRLVSRVCPHSGGLIEFEDGELVCFVHGWSFDKHTGACINISGKQLAEHSVISRNGELIVQINN</sequence>